<organism evidence="2 3">
    <name type="scientific">Gossypium raimondii</name>
    <name type="common">Peruvian cotton</name>
    <name type="synonym">Gossypium klotzschianum subsp. raimondii</name>
    <dbReference type="NCBI Taxonomy" id="29730"/>
    <lineage>
        <taxon>Eukaryota</taxon>
        <taxon>Viridiplantae</taxon>
        <taxon>Streptophyta</taxon>
        <taxon>Embryophyta</taxon>
        <taxon>Tracheophyta</taxon>
        <taxon>Spermatophyta</taxon>
        <taxon>Magnoliopsida</taxon>
        <taxon>eudicotyledons</taxon>
        <taxon>Gunneridae</taxon>
        <taxon>Pentapetalae</taxon>
        <taxon>rosids</taxon>
        <taxon>malvids</taxon>
        <taxon>Malvales</taxon>
        <taxon>Malvaceae</taxon>
        <taxon>Malvoideae</taxon>
        <taxon>Gossypium</taxon>
    </lineage>
</organism>
<reference evidence="2 3" key="1">
    <citation type="journal article" date="2012" name="Nature">
        <title>Repeated polyploidization of Gossypium genomes and the evolution of spinnable cotton fibres.</title>
        <authorList>
            <person name="Paterson A.H."/>
            <person name="Wendel J.F."/>
            <person name="Gundlach H."/>
            <person name="Guo H."/>
            <person name="Jenkins J."/>
            <person name="Jin D."/>
            <person name="Llewellyn D."/>
            <person name="Showmaker K.C."/>
            <person name="Shu S."/>
            <person name="Udall J."/>
            <person name="Yoo M.J."/>
            <person name="Byers R."/>
            <person name="Chen W."/>
            <person name="Doron-Faigenboim A."/>
            <person name="Duke M.V."/>
            <person name="Gong L."/>
            <person name="Grimwood J."/>
            <person name="Grover C."/>
            <person name="Grupp K."/>
            <person name="Hu G."/>
            <person name="Lee T.H."/>
            <person name="Li J."/>
            <person name="Lin L."/>
            <person name="Liu T."/>
            <person name="Marler B.S."/>
            <person name="Page J.T."/>
            <person name="Roberts A.W."/>
            <person name="Romanel E."/>
            <person name="Sanders W.S."/>
            <person name="Szadkowski E."/>
            <person name="Tan X."/>
            <person name="Tang H."/>
            <person name="Xu C."/>
            <person name="Wang J."/>
            <person name="Wang Z."/>
            <person name="Zhang D."/>
            <person name="Zhang L."/>
            <person name="Ashrafi H."/>
            <person name="Bedon F."/>
            <person name="Bowers J.E."/>
            <person name="Brubaker C.L."/>
            <person name="Chee P.W."/>
            <person name="Das S."/>
            <person name="Gingle A.R."/>
            <person name="Haigler C.H."/>
            <person name="Harker D."/>
            <person name="Hoffmann L.V."/>
            <person name="Hovav R."/>
            <person name="Jones D.C."/>
            <person name="Lemke C."/>
            <person name="Mansoor S."/>
            <person name="ur Rahman M."/>
            <person name="Rainville L.N."/>
            <person name="Rambani A."/>
            <person name="Reddy U.K."/>
            <person name="Rong J.K."/>
            <person name="Saranga Y."/>
            <person name="Scheffler B.E."/>
            <person name="Scheffler J.A."/>
            <person name="Stelly D.M."/>
            <person name="Triplett B.A."/>
            <person name="Van Deynze A."/>
            <person name="Vaslin M.F."/>
            <person name="Waghmare V.N."/>
            <person name="Walford S.A."/>
            <person name="Wright R.J."/>
            <person name="Zaki E.A."/>
            <person name="Zhang T."/>
            <person name="Dennis E.S."/>
            <person name="Mayer K.F."/>
            <person name="Peterson D.G."/>
            <person name="Rokhsar D.S."/>
            <person name="Wang X."/>
            <person name="Schmutz J."/>
        </authorList>
    </citation>
    <scope>NUCLEOTIDE SEQUENCE [LARGE SCALE GENOMIC DNA]</scope>
</reference>
<dbReference type="OMA" id="QGPCSNF"/>
<keyword evidence="3" id="KW-1185">Reference proteome</keyword>
<gene>
    <name evidence="2" type="ORF">B456_001G184200</name>
</gene>
<feature type="signal peptide" evidence="1">
    <location>
        <begin position="1"/>
        <end position="27"/>
    </location>
</feature>
<keyword evidence="1" id="KW-0732">Signal</keyword>
<dbReference type="InterPro" id="IPR036574">
    <property type="entry name" value="Scorpion_toxin-like_sf"/>
</dbReference>
<accession>A0A0D2PTE1</accession>
<evidence type="ECO:0000313" key="2">
    <source>
        <dbReference type="EMBL" id="KJB10084.1"/>
    </source>
</evidence>
<feature type="chain" id="PRO_5002248814" description="Knottin scorpion toxin-like domain-containing protein" evidence="1">
    <location>
        <begin position="28"/>
        <end position="76"/>
    </location>
</feature>
<dbReference type="Gramene" id="KJB10084">
    <property type="protein sequence ID" value="KJB10084"/>
    <property type="gene ID" value="B456_001G184200"/>
</dbReference>
<evidence type="ECO:0000313" key="3">
    <source>
        <dbReference type="Proteomes" id="UP000032304"/>
    </source>
</evidence>
<dbReference type="AlphaFoldDB" id="A0A0D2PTE1"/>
<evidence type="ECO:0000256" key="1">
    <source>
        <dbReference type="SAM" id="SignalP"/>
    </source>
</evidence>
<proteinExistence type="predicted"/>
<name>A0A0D2PTE1_GOSRA</name>
<dbReference type="Gene3D" id="3.30.30.10">
    <property type="entry name" value="Knottin, scorpion toxin-like"/>
    <property type="match status" value="1"/>
</dbReference>
<dbReference type="EMBL" id="CM001740">
    <property type="protein sequence ID" value="KJB10084.1"/>
    <property type="molecule type" value="Genomic_DNA"/>
</dbReference>
<sequence length="76" mass="8291">MASLPLNCYFLGLLCLVFFINIEKGSAGGKVWEAVMGTCSQFKDCNKYCITNGFPLGGFCKTLNPTAPSFCLCKYT</sequence>
<evidence type="ECO:0008006" key="4">
    <source>
        <dbReference type="Google" id="ProtNLM"/>
    </source>
</evidence>
<dbReference type="eggNOG" id="ENOG502R24W">
    <property type="taxonomic scope" value="Eukaryota"/>
</dbReference>
<dbReference type="Proteomes" id="UP000032304">
    <property type="component" value="Chromosome 1"/>
</dbReference>
<protein>
    <recommendedName>
        <fullName evidence="4">Knottin scorpion toxin-like domain-containing protein</fullName>
    </recommendedName>
</protein>